<dbReference type="AlphaFoldDB" id="A0A9D1V0K7"/>
<dbReference type="EMBL" id="DXFT01000141">
    <property type="protein sequence ID" value="HIX03913.1"/>
    <property type="molecule type" value="Genomic_DNA"/>
</dbReference>
<gene>
    <name evidence="1" type="ORF">H9863_07355</name>
</gene>
<dbReference type="Proteomes" id="UP000824202">
    <property type="component" value="Unassembled WGS sequence"/>
</dbReference>
<name>A0A9D1V0K7_9BACT</name>
<protein>
    <submittedName>
        <fullName evidence="1">Uncharacterized protein</fullName>
    </submittedName>
</protein>
<evidence type="ECO:0000313" key="2">
    <source>
        <dbReference type="Proteomes" id="UP000824202"/>
    </source>
</evidence>
<evidence type="ECO:0000313" key="1">
    <source>
        <dbReference type="EMBL" id="HIX03913.1"/>
    </source>
</evidence>
<comment type="caution">
    <text evidence="1">The sequence shown here is derived from an EMBL/GenBank/DDBJ whole genome shotgun (WGS) entry which is preliminary data.</text>
</comment>
<reference evidence="1" key="2">
    <citation type="submission" date="2021-04" db="EMBL/GenBank/DDBJ databases">
        <authorList>
            <person name="Gilroy R."/>
        </authorList>
    </citation>
    <scope>NUCLEOTIDE SEQUENCE</scope>
    <source>
        <strain evidence="1">23274</strain>
    </source>
</reference>
<reference evidence="1" key="1">
    <citation type="journal article" date="2021" name="PeerJ">
        <title>Extensive microbial diversity within the chicken gut microbiome revealed by metagenomics and culture.</title>
        <authorList>
            <person name="Gilroy R."/>
            <person name="Ravi A."/>
            <person name="Getino M."/>
            <person name="Pursley I."/>
            <person name="Horton D.L."/>
            <person name="Alikhan N.F."/>
            <person name="Baker D."/>
            <person name="Gharbi K."/>
            <person name="Hall N."/>
            <person name="Watson M."/>
            <person name="Adriaenssens E.M."/>
            <person name="Foster-Nyarko E."/>
            <person name="Jarju S."/>
            <person name="Secka A."/>
            <person name="Antonio M."/>
            <person name="Oren A."/>
            <person name="Chaudhuri R.R."/>
            <person name="La Ragione R."/>
            <person name="Hildebrand F."/>
            <person name="Pallen M.J."/>
        </authorList>
    </citation>
    <scope>NUCLEOTIDE SEQUENCE</scope>
    <source>
        <strain evidence="1">23274</strain>
    </source>
</reference>
<accession>A0A9D1V0K7</accession>
<sequence>MRIQFEIQETLAGILDQLLHSDFWITEVEEVSSNKKIIRIRDFAYPQEAVAEVTDKEIILHTAWSKYTYRLYEVDGTCWCEYIGAYRGLLEQKLLPILTPKENFLDQPVSSSSILGVNMHKPLREYAMDNLKLKKFRQQTFGDIGFSVNDHPKKVYDAFIKEDYIPEQKD</sequence>
<proteinExistence type="predicted"/>
<organism evidence="1 2">
    <name type="scientific">Candidatus Odoribacter faecigallinarum</name>
    <dbReference type="NCBI Taxonomy" id="2838706"/>
    <lineage>
        <taxon>Bacteria</taxon>
        <taxon>Pseudomonadati</taxon>
        <taxon>Bacteroidota</taxon>
        <taxon>Bacteroidia</taxon>
        <taxon>Bacteroidales</taxon>
        <taxon>Odoribacteraceae</taxon>
        <taxon>Odoribacter</taxon>
    </lineage>
</organism>